<proteinExistence type="predicted"/>
<dbReference type="OrthoDB" id="289306at2"/>
<dbReference type="Pfam" id="PF09720">
    <property type="entry name" value="Unstab_antitox"/>
    <property type="match status" value="1"/>
</dbReference>
<dbReference type="NCBIfam" id="TIGR02574">
    <property type="entry name" value="stabl_TIGR02574"/>
    <property type="match status" value="1"/>
</dbReference>
<dbReference type="EMBL" id="CP018839">
    <property type="protein sequence ID" value="APR03753.1"/>
    <property type="molecule type" value="Genomic_DNA"/>
</dbReference>
<evidence type="ECO:0000313" key="2">
    <source>
        <dbReference type="Proteomes" id="UP000185739"/>
    </source>
</evidence>
<organism evidence="1 2">
    <name type="scientific">Thauera chlorobenzoica</name>
    <dbReference type="NCBI Taxonomy" id="96773"/>
    <lineage>
        <taxon>Bacteria</taxon>
        <taxon>Pseudomonadati</taxon>
        <taxon>Pseudomonadota</taxon>
        <taxon>Betaproteobacteria</taxon>
        <taxon>Rhodocyclales</taxon>
        <taxon>Zoogloeaceae</taxon>
        <taxon>Thauera</taxon>
    </lineage>
</organism>
<accession>A0A1H5U627</accession>
<dbReference type="STRING" id="96773.Tchl_0889"/>
<evidence type="ECO:0000313" key="1">
    <source>
        <dbReference type="EMBL" id="APR03753.1"/>
    </source>
</evidence>
<dbReference type="Proteomes" id="UP000185739">
    <property type="component" value="Chromosome"/>
</dbReference>
<name>A0A1H5U627_9RHOO</name>
<keyword evidence="2" id="KW-1185">Reference proteome</keyword>
<dbReference type="KEGG" id="tcl:Tchl_0889"/>
<dbReference type="AlphaFoldDB" id="A0A1H5U627"/>
<dbReference type="RefSeq" id="WP_075147331.1">
    <property type="nucleotide sequence ID" value="NZ_CP018839.1"/>
</dbReference>
<gene>
    <name evidence="1" type="ORF">Tchl_0889</name>
</gene>
<sequence>MHRSIQELGIDRLSVADRIALAQEIWDSIADTVQRSTPSADEAVELDRRLAEDLNAPEVAIDWQQIRSAVQKRWSQN</sequence>
<reference evidence="1 2" key="1">
    <citation type="submission" date="2016-12" db="EMBL/GenBank/DDBJ databases">
        <title>Complete genome sequence of Thauera chlorobenzoica, a Betaproteobacterium degrading haloaromatics anaerobically to CO2 and halides.</title>
        <authorList>
            <person name="Goris T."/>
            <person name="Mergelsberg M."/>
            <person name="Boll M."/>
        </authorList>
    </citation>
    <scope>NUCLEOTIDE SEQUENCE [LARGE SCALE GENOMIC DNA]</scope>
    <source>
        <strain evidence="1 2">3CB1</strain>
    </source>
</reference>
<protein>
    <submittedName>
        <fullName evidence="1">Uncharacterized protein</fullName>
    </submittedName>
</protein>
<dbReference type="InterPro" id="IPR013406">
    <property type="entry name" value="CHP02574_addiction_mod"/>
</dbReference>